<protein>
    <submittedName>
        <fullName evidence="2">Uncharacterized protein</fullName>
    </submittedName>
</protein>
<organism evidence="2 3">
    <name type="scientific">Ehrlichia chaffeensis (strain ATCC CRL-10679 / Arkansas)</name>
    <dbReference type="NCBI Taxonomy" id="205920"/>
    <lineage>
        <taxon>Bacteria</taxon>
        <taxon>Pseudomonadati</taxon>
        <taxon>Pseudomonadota</taxon>
        <taxon>Alphaproteobacteria</taxon>
        <taxon>Rickettsiales</taxon>
        <taxon>Anaplasmataceae</taxon>
        <taxon>Ehrlichia</taxon>
    </lineage>
</organism>
<dbReference type="KEGG" id="ech:ECH_0971"/>
<reference evidence="2 3" key="1">
    <citation type="journal article" date="2006" name="PLoS Genet.">
        <title>Comparative genomics of emerging human ehrlichiosis agents.</title>
        <authorList>
            <person name="Dunning Hotopp J.C."/>
            <person name="Lin M."/>
            <person name="Madupu R."/>
            <person name="Crabtree J."/>
            <person name="Angiuoli S.V."/>
            <person name="Eisen J.A."/>
            <person name="Seshadri R."/>
            <person name="Ren Q."/>
            <person name="Wu M."/>
            <person name="Utterback T.R."/>
            <person name="Smith S."/>
            <person name="Lewis M."/>
            <person name="Khouri H."/>
            <person name="Zhang C."/>
            <person name="Niu H."/>
            <person name="Lin Q."/>
            <person name="Ohashi N."/>
            <person name="Zhi N."/>
            <person name="Nelson W."/>
            <person name="Brinkac L.M."/>
            <person name="Dodson R.J."/>
            <person name="Rosovitz M.J."/>
            <person name="Sundaram J."/>
            <person name="Daugherty S.C."/>
            <person name="Davidsen T."/>
            <person name="Durkin A.S."/>
            <person name="Gwinn M."/>
            <person name="Haft D.H."/>
            <person name="Selengut J.D."/>
            <person name="Sullivan S.A."/>
            <person name="Zafar N."/>
            <person name="Zhou L."/>
            <person name="Benahmed F."/>
            <person name="Forberger H."/>
            <person name="Halpin R."/>
            <person name="Mulligan S."/>
            <person name="Robinson J."/>
            <person name="White O."/>
            <person name="Rikihisa Y."/>
            <person name="Tettelin H."/>
        </authorList>
    </citation>
    <scope>NUCLEOTIDE SEQUENCE [LARGE SCALE GENOMIC DNA]</scope>
    <source>
        <strain evidence="3">ATCC CRL-10679 / Arkansas</strain>
    </source>
</reference>
<dbReference type="HOGENOM" id="CLU_3042971_0_0_5"/>
<evidence type="ECO:0000313" key="2">
    <source>
        <dbReference type="EMBL" id="ABD44680.1"/>
    </source>
</evidence>
<accession>Q2GFM5</accession>
<keyword evidence="1" id="KW-1133">Transmembrane helix</keyword>
<dbReference type="Proteomes" id="UP000008320">
    <property type="component" value="Chromosome"/>
</dbReference>
<keyword evidence="1" id="KW-0472">Membrane</keyword>
<keyword evidence="1" id="KW-0812">Transmembrane</keyword>
<keyword evidence="3" id="KW-1185">Reference proteome</keyword>
<name>Q2GFM5_EHRCR</name>
<dbReference type="EMBL" id="CP000236">
    <property type="protein sequence ID" value="ABD44680.1"/>
    <property type="molecule type" value="Genomic_DNA"/>
</dbReference>
<proteinExistence type="predicted"/>
<evidence type="ECO:0000313" key="3">
    <source>
        <dbReference type="Proteomes" id="UP000008320"/>
    </source>
</evidence>
<gene>
    <name evidence="2" type="ordered locus">ECH_0971</name>
</gene>
<feature type="transmembrane region" description="Helical" evidence="1">
    <location>
        <begin position="35"/>
        <end position="52"/>
    </location>
</feature>
<dbReference type="AlphaFoldDB" id="Q2GFM5"/>
<evidence type="ECO:0000256" key="1">
    <source>
        <dbReference type="SAM" id="Phobius"/>
    </source>
</evidence>
<sequence>MQVFLVLLLVFYGNVFQLTSLKASADTVLLFHLLIQFYLSLKAFSKVLVIGVNR</sequence>